<dbReference type="EMBL" id="JAWWNJ010000081">
    <property type="protein sequence ID" value="KAK7001768.1"/>
    <property type="molecule type" value="Genomic_DNA"/>
</dbReference>
<accession>A0AAW0A792</accession>
<proteinExistence type="predicted"/>
<organism evidence="1 2">
    <name type="scientific">Favolaschia claudopus</name>
    <dbReference type="NCBI Taxonomy" id="2862362"/>
    <lineage>
        <taxon>Eukaryota</taxon>
        <taxon>Fungi</taxon>
        <taxon>Dikarya</taxon>
        <taxon>Basidiomycota</taxon>
        <taxon>Agaricomycotina</taxon>
        <taxon>Agaricomycetes</taxon>
        <taxon>Agaricomycetidae</taxon>
        <taxon>Agaricales</taxon>
        <taxon>Marasmiineae</taxon>
        <taxon>Mycenaceae</taxon>
        <taxon>Favolaschia</taxon>
    </lineage>
</organism>
<dbReference type="AlphaFoldDB" id="A0AAW0A792"/>
<dbReference type="Proteomes" id="UP001362999">
    <property type="component" value="Unassembled WGS sequence"/>
</dbReference>
<comment type="caution">
    <text evidence="1">The sequence shown here is derived from an EMBL/GenBank/DDBJ whole genome shotgun (WGS) entry which is preliminary data.</text>
</comment>
<evidence type="ECO:0000313" key="2">
    <source>
        <dbReference type="Proteomes" id="UP001362999"/>
    </source>
</evidence>
<protein>
    <submittedName>
        <fullName evidence="1">Uncharacterized protein</fullName>
    </submittedName>
</protein>
<keyword evidence="2" id="KW-1185">Reference proteome</keyword>
<reference evidence="1 2" key="1">
    <citation type="journal article" date="2024" name="J Genomics">
        <title>Draft genome sequencing and assembly of Favolaschia claudopus CIRM-BRFM 2984 isolated from oak limbs.</title>
        <authorList>
            <person name="Navarro D."/>
            <person name="Drula E."/>
            <person name="Chaduli D."/>
            <person name="Cazenave R."/>
            <person name="Ahrendt S."/>
            <person name="Wang J."/>
            <person name="Lipzen A."/>
            <person name="Daum C."/>
            <person name="Barry K."/>
            <person name="Grigoriev I.V."/>
            <person name="Favel A."/>
            <person name="Rosso M.N."/>
            <person name="Martin F."/>
        </authorList>
    </citation>
    <scope>NUCLEOTIDE SEQUENCE [LARGE SCALE GENOMIC DNA]</scope>
    <source>
        <strain evidence="1 2">CIRM-BRFM 2984</strain>
    </source>
</reference>
<gene>
    <name evidence="1" type="ORF">R3P38DRAFT_1768700</name>
</gene>
<evidence type="ECO:0000313" key="1">
    <source>
        <dbReference type="EMBL" id="KAK7001768.1"/>
    </source>
</evidence>
<name>A0AAW0A792_9AGAR</name>
<sequence length="69" mass="7712">MLRRRSSSYQSRMRPGSPVRIIEVKSGYALTSWKIVPGSRVTIAPVTLVQVDDALKLQQGWTIAWAPNS</sequence>